<dbReference type="AlphaFoldDB" id="A0A0C3GYW7"/>
<evidence type="ECO:0000313" key="1">
    <source>
        <dbReference type="EMBL" id="KIM95456.1"/>
    </source>
</evidence>
<dbReference type="EMBL" id="KN832887">
    <property type="protein sequence ID" value="KIM95456.1"/>
    <property type="molecule type" value="Genomic_DNA"/>
</dbReference>
<accession>A0A0C3GYW7</accession>
<dbReference type="Proteomes" id="UP000054321">
    <property type="component" value="Unassembled WGS sequence"/>
</dbReference>
<keyword evidence="2" id="KW-1185">Reference proteome</keyword>
<reference evidence="1 2" key="1">
    <citation type="submission" date="2014-04" db="EMBL/GenBank/DDBJ databases">
        <authorList>
            <consortium name="DOE Joint Genome Institute"/>
            <person name="Kuo A."/>
            <person name="Martino E."/>
            <person name="Perotto S."/>
            <person name="Kohler A."/>
            <person name="Nagy L.G."/>
            <person name="Floudas D."/>
            <person name="Copeland A."/>
            <person name="Barry K.W."/>
            <person name="Cichocki N."/>
            <person name="Veneault-Fourrey C."/>
            <person name="LaButti K."/>
            <person name="Lindquist E.A."/>
            <person name="Lipzen A."/>
            <person name="Lundell T."/>
            <person name="Morin E."/>
            <person name="Murat C."/>
            <person name="Sun H."/>
            <person name="Tunlid A."/>
            <person name="Henrissat B."/>
            <person name="Grigoriev I.V."/>
            <person name="Hibbett D.S."/>
            <person name="Martin F."/>
            <person name="Nordberg H.P."/>
            <person name="Cantor M.N."/>
            <person name="Hua S.X."/>
        </authorList>
    </citation>
    <scope>NUCLEOTIDE SEQUENCE [LARGE SCALE GENOMIC DNA]</scope>
    <source>
        <strain evidence="1 2">Zn</strain>
    </source>
</reference>
<sequence>MAMKLYRQGSDYSKLLKLLSHQSENYVDSSYSTMEKRSASSKVVAGSMFIREQRRFMMPPIQPITISRNIILSICRHILFSSWGYYGHRDIMDIVRRRESRSYQNGKRLIKCKYCFTEFRIDFKEFGKRGNAIYVTKWQDLGHGLSPLDPKWQGHILKDRLCKRVKFQLGSICSAFEGKEHVEFEFDKL</sequence>
<evidence type="ECO:0000313" key="2">
    <source>
        <dbReference type="Proteomes" id="UP000054321"/>
    </source>
</evidence>
<organism evidence="1 2">
    <name type="scientific">Oidiodendron maius (strain Zn)</name>
    <dbReference type="NCBI Taxonomy" id="913774"/>
    <lineage>
        <taxon>Eukaryota</taxon>
        <taxon>Fungi</taxon>
        <taxon>Dikarya</taxon>
        <taxon>Ascomycota</taxon>
        <taxon>Pezizomycotina</taxon>
        <taxon>Leotiomycetes</taxon>
        <taxon>Leotiomycetes incertae sedis</taxon>
        <taxon>Myxotrichaceae</taxon>
        <taxon>Oidiodendron</taxon>
    </lineage>
</organism>
<protein>
    <submittedName>
        <fullName evidence="1">Uncharacterized protein</fullName>
    </submittedName>
</protein>
<dbReference type="InParanoid" id="A0A0C3GYW7"/>
<reference evidence="2" key="2">
    <citation type="submission" date="2015-01" db="EMBL/GenBank/DDBJ databases">
        <title>Evolutionary Origins and Diversification of the Mycorrhizal Mutualists.</title>
        <authorList>
            <consortium name="DOE Joint Genome Institute"/>
            <consortium name="Mycorrhizal Genomics Consortium"/>
            <person name="Kohler A."/>
            <person name="Kuo A."/>
            <person name="Nagy L.G."/>
            <person name="Floudas D."/>
            <person name="Copeland A."/>
            <person name="Barry K.W."/>
            <person name="Cichocki N."/>
            <person name="Veneault-Fourrey C."/>
            <person name="LaButti K."/>
            <person name="Lindquist E.A."/>
            <person name="Lipzen A."/>
            <person name="Lundell T."/>
            <person name="Morin E."/>
            <person name="Murat C."/>
            <person name="Riley R."/>
            <person name="Ohm R."/>
            <person name="Sun H."/>
            <person name="Tunlid A."/>
            <person name="Henrissat B."/>
            <person name="Grigoriev I.V."/>
            <person name="Hibbett D.S."/>
            <person name="Martin F."/>
        </authorList>
    </citation>
    <scope>NUCLEOTIDE SEQUENCE [LARGE SCALE GENOMIC DNA]</scope>
    <source>
        <strain evidence="2">Zn</strain>
    </source>
</reference>
<dbReference type="HOGENOM" id="CLU_101085_0_0_1"/>
<gene>
    <name evidence="1" type="ORF">OIDMADRAFT_59922</name>
</gene>
<proteinExistence type="predicted"/>
<dbReference type="OrthoDB" id="3766406at2759"/>
<name>A0A0C3GYW7_OIDMZ</name>